<evidence type="ECO:0000259" key="12">
    <source>
        <dbReference type="PROSITE" id="PS51462"/>
    </source>
</evidence>
<evidence type="ECO:0000256" key="2">
    <source>
        <dbReference type="ARBA" id="ARBA00005582"/>
    </source>
</evidence>
<keyword evidence="7" id="KW-0378">Hydrolase</keyword>
<proteinExistence type="inferred from homology"/>
<dbReference type="InterPro" id="IPR047127">
    <property type="entry name" value="MutT-like"/>
</dbReference>
<dbReference type="RefSeq" id="WP_158034465.1">
    <property type="nucleotide sequence ID" value="NZ_ML708622.1"/>
</dbReference>
<keyword evidence="5" id="KW-0479">Metal-binding</keyword>
<dbReference type="InterPro" id="IPR000086">
    <property type="entry name" value="NUDIX_hydrolase_dom"/>
</dbReference>
<evidence type="ECO:0000313" key="13">
    <source>
        <dbReference type="EMBL" id="KAA9393624.1"/>
    </source>
</evidence>
<dbReference type="EMBL" id="SZWF01000016">
    <property type="protein sequence ID" value="KAA9393624.1"/>
    <property type="molecule type" value="Genomic_DNA"/>
</dbReference>
<keyword evidence="6" id="KW-0227">DNA damage</keyword>
<dbReference type="GO" id="GO:0035539">
    <property type="term" value="F:8-oxo-7,8-dihydrodeoxyguanosine triphosphate pyrophosphatase activity"/>
    <property type="evidence" value="ECO:0007669"/>
    <property type="project" value="UniProtKB-EC"/>
</dbReference>
<dbReference type="EC" id="3.6.1.55" evidence="11"/>
<dbReference type="CDD" id="cd03425">
    <property type="entry name" value="NUDIX_MutT_NudA_like"/>
    <property type="match status" value="1"/>
</dbReference>
<dbReference type="GO" id="GO:0044715">
    <property type="term" value="F:8-oxo-dGDP phosphatase activity"/>
    <property type="evidence" value="ECO:0007669"/>
    <property type="project" value="TreeGrafter"/>
</dbReference>
<evidence type="ECO:0000256" key="6">
    <source>
        <dbReference type="ARBA" id="ARBA00022763"/>
    </source>
</evidence>
<dbReference type="Pfam" id="PF00293">
    <property type="entry name" value="NUDIX"/>
    <property type="match status" value="1"/>
</dbReference>
<keyword evidence="9" id="KW-0234">DNA repair</keyword>
<dbReference type="AlphaFoldDB" id="A0A5J5KVM1"/>
<reference evidence="13 14" key="1">
    <citation type="submission" date="2019-05" db="EMBL/GenBank/DDBJ databases">
        <title>Kocuria coralli sp. nov., a novel actinobacterium isolated from coral reef seawater.</title>
        <authorList>
            <person name="Li J."/>
        </authorList>
    </citation>
    <scope>NUCLEOTIDE SEQUENCE [LARGE SCALE GENOMIC DNA]</scope>
    <source>
        <strain evidence="13 14">SCSIO 13007</strain>
    </source>
</reference>
<keyword evidence="4" id="KW-0235">DNA replication</keyword>
<dbReference type="GO" id="GO:0006260">
    <property type="term" value="P:DNA replication"/>
    <property type="evidence" value="ECO:0007669"/>
    <property type="project" value="UniProtKB-KW"/>
</dbReference>
<dbReference type="PROSITE" id="PS51462">
    <property type="entry name" value="NUDIX"/>
    <property type="match status" value="1"/>
</dbReference>
<keyword evidence="14" id="KW-1185">Reference proteome</keyword>
<dbReference type="InterPro" id="IPR015797">
    <property type="entry name" value="NUDIX_hydrolase-like_dom_sf"/>
</dbReference>
<dbReference type="OrthoDB" id="9804442at2"/>
<comment type="catalytic activity">
    <reaction evidence="10">
        <text>8-oxo-dGTP + H2O = 8-oxo-dGMP + diphosphate + H(+)</text>
        <dbReference type="Rhea" id="RHEA:31575"/>
        <dbReference type="ChEBI" id="CHEBI:15377"/>
        <dbReference type="ChEBI" id="CHEBI:15378"/>
        <dbReference type="ChEBI" id="CHEBI:33019"/>
        <dbReference type="ChEBI" id="CHEBI:63224"/>
        <dbReference type="ChEBI" id="CHEBI:77896"/>
        <dbReference type="EC" id="3.6.1.55"/>
    </reaction>
</comment>
<protein>
    <recommendedName>
        <fullName evidence="11">8-oxo-dGTP diphosphatase</fullName>
        <ecNumber evidence="11">3.6.1.55</ecNumber>
    </recommendedName>
</protein>
<dbReference type="GO" id="GO:0044716">
    <property type="term" value="F:8-oxo-GDP phosphatase activity"/>
    <property type="evidence" value="ECO:0007669"/>
    <property type="project" value="TreeGrafter"/>
</dbReference>
<evidence type="ECO:0000256" key="8">
    <source>
        <dbReference type="ARBA" id="ARBA00022842"/>
    </source>
</evidence>
<gene>
    <name evidence="13" type="ORF">FCK90_11595</name>
</gene>
<sequence length="163" mass="18386">MTADSDSPQQYPHEYEFRTQVVGAAVLNDPRRPTHFLAAQRAYPEFLRGMWEFPGGKTDPEDSSCQSALIRECSEELDVDIELHDEIPGPHPQGWPLKETAAMRVWTASVVDGELMLGPQYDGSDHLELRWIPLDDRGDAARDLEWIPADLPIVDALLARLHV</sequence>
<evidence type="ECO:0000313" key="14">
    <source>
        <dbReference type="Proteomes" id="UP000325957"/>
    </source>
</evidence>
<dbReference type="PANTHER" id="PTHR47707">
    <property type="entry name" value="8-OXO-DGTP DIPHOSPHATASE"/>
    <property type="match status" value="1"/>
</dbReference>
<evidence type="ECO:0000256" key="1">
    <source>
        <dbReference type="ARBA" id="ARBA00001946"/>
    </source>
</evidence>
<accession>A0A5J5KVM1</accession>
<dbReference type="GO" id="GO:0008413">
    <property type="term" value="F:8-oxo-7,8-dihydroguanosine triphosphate pyrophosphatase activity"/>
    <property type="evidence" value="ECO:0007669"/>
    <property type="project" value="TreeGrafter"/>
</dbReference>
<dbReference type="PANTHER" id="PTHR47707:SF1">
    <property type="entry name" value="NUDIX HYDROLASE FAMILY PROTEIN"/>
    <property type="match status" value="1"/>
</dbReference>
<comment type="caution">
    <text evidence="13">The sequence shown here is derived from an EMBL/GenBank/DDBJ whole genome shotgun (WGS) entry which is preliminary data.</text>
</comment>
<evidence type="ECO:0000256" key="4">
    <source>
        <dbReference type="ARBA" id="ARBA00022705"/>
    </source>
</evidence>
<keyword evidence="8" id="KW-0460">Magnesium</keyword>
<keyword evidence="3" id="KW-0515">Mutator protein</keyword>
<organism evidence="13 14">
    <name type="scientific">Kocuria coralli</name>
    <dbReference type="NCBI Taxonomy" id="1461025"/>
    <lineage>
        <taxon>Bacteria</taxon>
        <taxon>Bacillati</taxon>
        <taxon>Actinomycetota</taxon>
        <taxon>Actinomycetes</taxon>
        <taxon>Micrococcales</taxon>
        <taxon>Micrococcaceae</taxon>
        <taxon>Kocuria</taxon>
    </lineage>
</organism>
<evidence type="ECO:0000256" key="10">
    <source>
        <dbReference type="ARBA" id="ARBA00035861"/>
    </source>
</evidence>
<dbReference type="GO" id="GO:0046872">
    <property type="term" value="F:metal ion binding"/>
    <property type="evidence" value="ECO:0007669"/>
    <property type="project" value="UniProtKB-KW"/>
</dbReference>
<evidence type="ECO:0000256" key="11">
    <source>
        <dbReference type="ARBA" id="ARBA00038905"/>
    </source>
</evidence>
<name>A0A5J5KVM1_9MICC</name>
<evidence type="ECO:0000256" key="3">
    <source>
        <dbReference type="ARBA" id="ARBA00022457"/>
    </source>
</evidence>
<dbReference type="Proteomes" id="UP000325957">
    <property type="component" value="Unassembled WGS sequence"/>
</dbReference>
<evidence type="ECO:0000256" key="5">
    <source>
        <dbReference type="ARBA" id="ARBA00022723"/>
    </source>
</evidence>
<evidence type="ECO:0000256" key="9">
    <source>
        <dbReference type="ARBA" id="ARBA00023204"/>
    </source>
</evidence>
<dbReference type="SUPFAM" id="SSF55811">
    <property type="entry name" value="Nudix"/>
    <property type="match status" value="1"/>
</dbReference>
<dbReference type="Gene3D" id="3.90.79.10">
    <property type="entry name" value="Nucleoside Triphosphate Pyrophosphohydrolase"/>
    <property type="match status" value="1"/>
</dbReference>
<evidence type="ECO:0000256" key="7">
    <source>
        <dbReference type="ARBA" id="ARBA00022801"/>
    </source>
</evidence>
<comment type="similarity">
    <text evidence="2">Belongs to the Nudix hydrolase family.</text>
</comment>
<feature type="domain" description="Nudix hydrolase" evidence="12">
    <location>
        <begin position="17"/>
        <end position="154"/>
    </location>
</feature>
<dbReference type="GO" id="GO:0006281">
    <property type="term" value="P:DNA repair"/>
    <property type="evidence" value="ECO:0007669"/>
    <property type="project" value="UniProtKB-KW"/>
</dbReference>
<comment type="cofactor">
    <cofactor evidence="1">
        <name>Mg(2+)</name>
        <dbReference type="ChEBI" id="CHEBI:18420"/>
    </cofactor>
</comment>